<sequence>MTNAFALLRLLPMSDRDKDEEIRALRHQTTILERQPSAALP</sequence>
<organism evidence="1 2">
    <name type="scientific">Saccharothrix xinjiangensis</name>
    <dbReference type="NCBI Taxonomy" id="204798"/>
    <lineage>
        <taxon>Bacteria</taxon>
        <taxon>Bacillati</taxon>
        <taxon>Actinomycetota</taxon>
        <taxon>Actinomycetes</taxon>
        <taxon>Pseudonocardiales</taxon>
        <taxon>Pseudonocardiaceae</taxon>
        <taxon>Saccharothrix</taxon>
    </lineage>
</organism>
<reference evidence="2" key="1">
    <citation type="journal article" date="2019" name="Int. J. Syst. Evol. Microbiol.">
        <title>The Global Catalogue of Microorganisms (GCM) 10K type strain sequencing project: providing services to taxonomists for standard genome sequencing and annotation.</title>
        <authorList>
            <consortium name="The Broad Institute Genomics Platform"/>
            <consortium name="The Broad Institute Genome Sequencing Center for Infectious Disease"/>
            <person name="Wu L."/>
            <person name="Ma J."/>
        </authorList>
    </citation>
    <scope>NUCLEOTIDE SEQUENCE [LARGE SCALE GENOMIC DNA]</scope>
    <source>
        <strain evidence="2">KCTC 12848</strain>
    </source>
</reference>
<comment type="caution">
    <text evidence="1">The sequence shown here is derived from an EMBL/GenBank/DDBJ whole genome shotgun (WGS) entry which is preliminary data.</text>
</comment>
<proteinExistence type="predicted"/>
<dbReference type="RefSeq" id="WP_344038797.1">
    <property type="nucleotide sequence ID" value="NZ_BAAAKE010000013.1"/>
</dbReference>
<name>A0ABV9YAK5_9PSEU</name>
<gene>
    <name evidence="1" type="ORF">ACFPFM_33550</name>
</gene>
<keyword evidence="2" id="KW-1185">Reference proteome</keyword>
<evidence type="ECO:0000313" key="2">
    <source>
        <dbReference type="Proteomes" id="UP001595833"/>
    </source>
</evidence>
<evidence type="ECO:0000313" key="1">
    <source>
        <dbReference type="EMBL" id="MFC5058662.1"/>
    </source>
</evidence>
<dbReference type="Proteomes" id="UP001595833">
    <property type="component" value="Unassembled WGS sequence"/>
</dbReference>
<accession>A0ABV9YAK5</accession>
<protein>
    <submittedName>
        <fullName evidence="1">Uncharacterized protein</fullName>
    </submittedName>
</protein>
<dbReference type="EMBL" id="JBHSJB010000033">
    <property type="protein sequence ID" value="MFC5058662.1"/>
    <property type="molecule type" value="Genomic_DNA"/>
</dbReference>